<dbReference type="NCBIfam" id="NF033546">
    <property type="entry name" value="transpos_IS21"/>
    <property type="match status" value="1"/>
</dbReference>
<comment type="caution">
    <text evidence="3">The sequence shown here is derived from an EMBL/GenBank/DDBJ whole genome shotgun (WGS) entry which is preliminary data.</text>
</comment>
<gene>
    <name evidence="3" type="ORF">FKY71_17045</name>
</gene>
<dbReference type="GO" id="GO:0003676">
    <property type="term" value="F:nucleic acid binding"/>
    <property type="evidence" value="ECO:0007669"/>
    <property type="project" value="InterPro"/>
</dbReference>
<dbReference type="SUPFAM" id="SSF53098">
    <property type="entry name" value="Ribonuclease H-like"/>
    <property type="match status" value="1"/>
</dbReference>
<dbReference type="AlphaFoldDB" id="A0A540VFP9"/>
<proteinExistence type="inferred from homology"/>
<sequence>MIDYTTWHQIRALAEDGGLNAAQIATELSLDPKTVRKWIDCERFTPRKPAVRRSKLDPYKPMIQRMLDKHPYSAQQILRAIRKEGYPGGRSILQEYVARLRPPKTKAYLKLAFAPGECAQVDWGHAGSVRVGNTRRQLSFFVMTLGHSRMMYVHFTLSQRMEYFLGCHVEAFRFFGGVPEKVMIDNLKSAVRSHPRGGAPDYHPRYLDLAAHYGFEPRACSVRAPHEKGMVERAVSYVRDSLLRGLDPQSFGPINPQARLWLDQVANLRTHRELSERPVDRFEDERRALKPLPAADYDSAVWSAVTANSQFRVTLDTNRYSVPAEYAGRRLSMRRTPDKVEFFHEHRLIASHTRSHERRADVLNEEHQRELLAHKKNAKEQQALARLLRLTPKAEAYVQGIRERRMNARRELLRTAALAEIHGEEA</sequence>
<dbReference type="InterPro" id="IPR001584">
    <property type="entry name" value="Integrase_cat-core"/>
</dbReference>
<dbReference type="InterPro" id="IPR054353">
    <property type="entry name" value="IstA-like_C"/>
</dbReference>
<evidence type="ECO:0000256" key="1">
    <source>
        <dbReference type="ARBA" id="ARBA00009277"/>
    </source>
</evidence>
<accession>A0A540VFP9</accession>
<comment type="similarity">
    <text evidence="1">Belongs to the transposase IS21/IS408/IS1162 family.</text>
</comment>
<dbReference type="EMBL" id="VIFK01000373">
    <property type="protein sequence ID" value="TQE95589.1"/>
    <property type="molecule type" value="Genomic_DNA"/>
</dbReference>
<dbReference type="PROSITE" id="PS50994">
    <property type="entry name" value="INTEGRASE"/>
    <property type="match status" value="1"/>
</dbReference>
<dbReference type="PANTHER" id="PTHR35004">
    <property type="entry name" value="TRANSPOSASE RV3428C-RELATED"/>
    <property type="match status" value="1"/>
</dbReference>
<reference evidence="3 4" key="1">
    <citation type="submission" date="2019-06" db="EMBL/GenBank/DDBJ databases">
        <title>Metagenome assembled Genome of Spiribacter salinus SL48-SHIP from the microbial mat of Salt Lake 48 (Novosibirsk region, Russia).</title>
        <authorList>
            <person name="Shipova A."/>
            <person name="Rozanov A.S."/>
            <person name="Bryanskaya A.V."/>
            <person name="Peltek S.E."/>
        </authorList>
    </citation>
    <scope>NUCLEOTIDE SEQUENCE [LARGE SCALE GENOMIC DNA]</scope>
    <source>
        <strain evidence="3">SL48-SHIP-2</strain>
    </source>
</reference>
<dbReference type="GO" id="GO:0015074">
    <property type="term" value="P:DNA integration"/>
    <property type="evidence" value="ECO:0007669"/>
    <property type="project" value="InterPro"/>
</dbReference>
<organism evidence="3 4">
    <name type="scientific">Spiribacter salinus</name>
    <dbReference type="NCBI Taxonomy" id="1335746"/>
    <lineage>
        <taxon>Bacteria</taxon>
        <taxon>Pseudomonadati</taxon>
        <taxon>Pseudomonadota</taxon>
        <taxon>Gammaproteobacteria</taxon>
        <taxon>Chromatiales</taxon>
        <taxon>Ectothiorhodospiraceae</taxon>
        <taxon>Spiribacter</taxon>
    </lineage>
</organism>
<evidence type="ECO:0000259" key="2">
    <source>
        <dbReference type="PROSITE" id="PS50994"/>
    </source>
</evidence>
<dbReference type="PANTHER" id="PTHR35004:SF7">
    <property type="entry name" value="INTEGRASE PROTEIN"/>
    <property type="match status" value="1"/>
</dbReference>
<dbReference type="Pfam" id="PF22483">
    <property type="entry name" value="Mu-transpos_C_2"/>
    <property type="match status" value="1"/>
</dbReference>
<dbReference type="InterPro" id="IPR012337">
    <property type="entry name" value="RNaseH-like_sf"/>
</dbReference>
<dbReference type="Pfam" id="PF00665">
    <property type="entry name" value="rve"/>
    <property type="match status" value="1"/>
</dbReference>
<feature type="domain" description="Integrase catalytic" evidence="2">
    <location>
        <begin position="111"/>
        <end position="286"/>
    </location>
</feature>
<protein>
    <submittedName>
        <fullName evidence="3">IS21 family transposase</fullName>
    </submittedName>
</protein>
<dbReference type="Gene3D" id="3.30.420.10">
    <property type="entry name" value="Ribonuclease H-like superfamily/Ribonuclease H"/>
    <property type="match status" value="1"/>
</dbReference>
<evidence type="ECO:0000313" key="4">
    <source>
        <dbReference type="Proteomes" id="UP000315400"/>
    </source>
</evidence>
<feature type="non-terminal residue" evidence="3">
    <location>
        <position position="426"/>
    </location>
</feature>
<dbReference type="InterPro" id="IPR036397">
    <property type="entry name" value="RNaseH_sf"/>
</dbReference>
<dbReference type="Proteomes" id="UP000315400">
    <property type="component" value="Unassembled WGS sequence"/>
</dbReference>
<name>A0A540VFP9_9GAMM</name>
<evidence type="ECO:0000313" key="3">
    <source>
        <dbReference type="EMBL" id="TQE95589.1"/>
    </source>
</evidence>